<evidence type="ECO:0000313" key="2">
    <source>
        <dbReference type="EMBL" id="RLN22385.1"/>
    </source>
</evidence>
<keyword evidence="3" id="KW-1185">Reference proteome</keyword>
<proteinExistence type="predicted"/>
<organism evidence="2 3">
    <name type="scientific">Panicum miliaceum</name>
    <name type="common">Proso millet</name>
    <name type="synonym">Broomcorn millet</name>
    <dbReference type="NCBI Taxonomy" id="4540"/>
    <lineage>
        <taxon>Eukaryota</taxon>
        <taxon>Viridiplantae</taxon>
        <taxon>Streptophyta</taxon>
        <taxon>Embryophyta</taxon>
        <taxon>Tracheophyta</taxon>
        <taxon>Spermatophyta</taxon>
        <taxon>Magnoliopsida</taxon>
        <taxon>Liliopsida</taxon>
        <taxon>Poales</taxon>
        <taxon>Poaceae</taxon>
        <taxon>PACMAD clade</taxon>
        <taxon>Panicoideae</taxon>
        <taxon>Panicodae</taxon>
        <taxon>Paniceae</taxon>
        <taxon>Panicinae</taxon>
        <taxon>Panicum</taxon>
        <taxon>Panicum sect. Panicum</taxon>
    </lineage>
</organism>
<protein>
    <submittedName>
        <fullName evidence="2">Uncharacterized protein</fullName>
    </submittedName>
</protein>
<name>A0A3L6SJR7_PANMI</name>
<feature type="compositionally biased region" description="Acidic residues" evidence="1">
    <location>
        <begin position="178"/>
        <end position="189"/>
    </location>
</feature>
<reference evidence="3" key="1">
    <citation type="journal article" date="2019" name="Nat. Commun.">
        <title>The genome of broomcorn millet.</title>
        <authorList>
            <person name="Zou C."/>
            <person name="Miki D."/>
            <person name="Li D."/>
            <person name="Tang Q."/>
            <person name="Xiao L."/>
            <person name="Rajput S."/>
            <person name="Deng P."/>
            <person name="Jia W."/>
            <person name="Huang R."/>
            <person name="Zhang M."/>
            <person name="Sun Y."/>
            <person name="Hu J."/>
            <person name="Fu X."/>
            <person name="Schnable P.S."/>
            <person name="Li F."/>
            <person name="Zhang H."/>
            <person name="Feng B."/>
            <person name="Zhu X."/>
            <person name="Liu R."/>
            <person name="Schnable J.C."/>
            <person name="Zhu J.-K."/>
            <person name="Zhang H."/>
        </authorList>
    </citation>
    <scope>NUCLEOTIDE SEQUENCE [LARGE SCALE GENOMIC DNA]</scope>
</reference>
<sequence>MNKKQEVKIASFLQGNNPQARKANRSYIYHSSPTSRYKRPAQDGARRGKEEGVALAVAYVRDWWFCRTWAWRSRSLAAFADAAASSSGLAGRRGRPCIASSFHRRRRVAEGVWISRTGERRLTLPEPSAPALPAAAAAVAASPGTPHLDGDCYSYKGPGIGLGRNKTTGAVEAEPELFGTEDDSQDISDPEVSQTPPQHRDPPTLWQKSIHGQRGRYYLVDSDYAQAQGYLGPHRNTRYWKKEFKRRGPEKLEELGGCFWLDQAGRLLAGCFWLEQLQPEPAASGPAEQHVFWIAITNRDPI</sequence>
<feature type="region of interest" description="Disordered" evidence="1">
    <location>
        <begin position="178"/>
        <end position="206"/>
    </location>
</feature>
<dbReference type="EMBL" id="PQIB02000004">
    <property type="protein sequence ID" value="RLN22385.1"/>
    <property type="molecule type" value="Genomic_DNA"/>
</dbReference>
<comment type="caution">
    <text evidence="2">The sequence shown here is derived from an EMBL/GenBank/DDBJ whole genome shotgun (WGS) entry which is preliminary data.</text>
</comment>
<accession>A0A3L6SJR7</accession>
<dbReference type="AlphaFoldDB" id="A0A3L6SJR7"/>
<evidence type="ECO:0000256" key="1">
    <source>
        <dbReference type="SAM" id="MobiDB-lite"/>
    </source>
</evidence>
<gene>
    <name evidence="2" type="ORF">C2845_PM07G22960</name>
</gene>
<dbReference type="Proteomes" id="UP000275267">
    <property type="component" value="Unassembled WGS sequence"/>
</dbReference>
<evidence type="ECO:0000313" key="3">
    <source>
        <dbReference type="Proteomes" id="UP000275267"/>
    </source>
</evidence>